<dbReference type="Gene3D" id="3.40.50.720">
    <property type="entry name" value="NAD(P)-binding Rossmann-like Domain"/>
    <property type="match status" value="1"/>
</dbReference>
<dbReference type="EMBL" id="CP032568">
    <property type="protein sequence ID" value="AYF72805.1"/>
    <property type="molecule type" value="Genomic_DNA"/>
</dbReference>
<organism evidence="3 4">
    <name type="scientific">Nocardia yunnanensis</name>
    <dbReference type="NCBI Taxonomy" id="2382165"/>
    <lineage>
        <taxon>Bacteria</taxon>
        <taxon>Bacillati</taxon>
        <taxon>Actinomycetota</taxon>
        <taxon>Actinomycetes</taxon>
        <taxon>Mycobacteriales</taxon>
        <taxon>Nocardiaceae</taxon>
        <taxon>Nocardia</taxon>
    </lineage>
</organism>
<evidence type="ECO:0000313" key="4">
    <source>
        <dbReference type="Proteomes" id="UP000267164"/>
    </source>
</evidence>
<dbReference type="PANTHER" id="PTHR43157">
    <property type="entry name" value="PHOSPHATIDYLINOSITOL-GLYCAN BIOSYNTHESIS CLASS F PROTEIN-RELATED"/>
    <property type="match status" value="1"/>
</dbReference>
<dbReference type="PANTHER" id="PTHR43157:SF31">
    <property type="entry name" value="PHOSPHATIDYLINOSITOL-GLYCAN BIOSYNTHESIS CLASS F PROTEIN"/>
    <property type="match status" value="1"/>
</dbReference>
<dbReference type="InterPro" id="IPR002347">
    <property type="entry name" value="SDR_fam"/>
</dbReference>
<dbReference type="PRINTS" id="PR00081">
    <property type="entry name" value="GDHRDH"/>
</dbReference>
<dbReference type="Pfam" id="PF00106">
    <property type="entry name" value="adh_short"/>
    <property type="match status" value="1"/>
</dbReference>
<dbReference type="InterPro" id="IPR036291">
    <property type="entry name" value="NAD(P)-bd_dom_sf"/>
</dbReference>
<dbReference type="KEGG" id="nyu:D7D52_01765"/>
<accession>A0A386Z886</accession>
<evidence type="ECO:0000313" key="3">
    <source>
        <dbReference type="EMBL" id="AYF72805.1"/>
    </source>
</evidence>
<proteinExistence type="inferred from homology"/>
<dbReference type="GO" id="GO:0016491">
    <property type="term" value="F:oxidoreductase activity"/>
    <property type="evidence" value="ECO:0007669"/>
    <property type="project" value="UniProtKB-KW"/>
</dbReference>
<gene>
    <name evidence="3" type="ORF">D7D52_01765</name>
</gene>
<sequence>MSATLSSTRVVLVTGADTRLGFATAQRVIADGDTVIAHILDKNHADATAERLRAASTAPGAAAAPGRIRMVQADFARLAEVDALGSVLAAEYPRLDALIHAASMPAPDARTHTEDGHELTWQVNYLAPQRLTAAVLPALAAARGRVVAVTSALHAAGNIDYTDLDRRRGIYTPLAIYAQSKLALTMFSRSLAETGPEGLVSVSVHPADFEIDLPRLRSHRTAPLESAADLLARLAAPGTPVTNGGYYERGTLANLAALVRNSRARARLAAWSNQL</sequence>
<comment type="similarity">
    <text evidence="1">Belongs to the short-chain dehydrogenases/reductases (SDR) family.</text>
</comment>
<keyword evidence="4" id="KW-1185">Reference proteome</keyword>
<dbReference type="InterPro" id="IPR020904">
    <property type="entry name" value="Sc_DH/Rdtase_CS"/>
</dbReference>
<dbReference type="OrthoDB" id="3237043at2"/>
<evidence type="ECO:0000256" key="2">
    <source>
        <dbReference type="ARBA" id="ARBA00023002"/>
    </source>
</evidence>
<dbReference type="SUPFAM" id="SSF51735">
    <property type="entry name" value="NAD(P)-binding Rossmann-fold domains"/>
    <property type="match status" value="1"/>
</dbReference>
<name>A0A386Z886_9NOCA</name>
<dbReference type="Proteomes" id="UP000267164">
    <property type="component" value="Chromosome"/>
</dbReference>
<reference evidence="3 4" key="1">
    <citation type="submission" date="2018-09" db="EMBL/GenBank/DDBJ databases">
        <title>Nocardia yunnanensis sp. nov., an actinomycete isolated from a soil sample.</title>
        <authorList>
            <person name="Zhang J."/>
        </authorList>
    </citation>
    <scope>NUCLEOTIDE SEQUENCE [LARGE SCALE GENOMIC DNA]</scope>
    <source>
        <strain evidence="3 4">CFHS0054</strain>
    </source>
</reference>
<dbReference type="AlphaFoldDB" id="A0A386Z886"/>
<protein>
    <submittedName>
        <fullName evidence="3">SDR family NAD(P)-dependent oxidoreductase</fullName>
    </submittedName>
</protein>
<dbReference type="PROSITE" id="PS00061">
    <property type="entry name" value="ADH_SHORT"/>
    <property type="match status" value="1"/>
</dbReference>
<evidence type="ECO:0000256" key="1">
    <source>
        <dbReference type="ARBA" id="ARBA00006484"/>
    </source>
</evidence>
<keyword evidence="2" id="KW-0560">Oxidoreductase</keyword>
<dbReference type="RefSeq" id="WP_120734748.1">
    <property type="nucleotide sequence ID" value="NZ_CP032568.1"/>
</dbReference>